<evidence type="ECO:0000313" key="10">
    <source>
        <dbReference type="Proteomes" id="UP001501138"/>
    </source>
</evidence>
<comment type="subcellular location">
    <subcellularLocation>
        <location evidence="5 7">Cytoplasm</location>
    </subcellularLocation>
</comment>
<feature type="binding site" evidence="5">
    <location>
        <begin position="84"/>
        <end position="86"/>
    </location>
    <ligand>
        <name>AMP</name>
        <dbReference type="ChEBI" id="CHEBI:456215"/>
    </ligand>
</feature>
<feature type="region of interest" description="Disordered" evidence="8">
    <location>
        <begin position="1"/>
        <end position="25"/>
    </location>
</feature>
<dbReference type="EC" id="2.7.4.3" evidence="5 7"/>
<comment type="domain">
    <text evidence="5">Consists of three domains, a large central CORE domain and two small peripheral domains, NMPbind and LID, which undergo movements during catalysis. The LID domain closes over the site of phosphoryl transfer upon ATP binding. Assembling and dissambling the active center during each catalytic cycle provides an effective means to prevent ATP hydrolysis.</text>
</comment>
<feature type="region of interest" description="NMP" evidence="5">
    <location>
        <begin position="57"/>
        <end position="86"/>
    </location>
</feature>
<protein>
    <recommendedName>
        <fullName evidence="5 7">Adenylate kinase</fullName>
        <shortName evidence="5">AK</shortName>
        <ecNumber evidence="5 7">2.7.4.3</ecNumber>
    </recommendedName>
    <alternativeName>
        <fullName evidence="5">ATP-AMP transphosphorylase</fullName>
    </alternativeName>
    <alternativeName>
        <fullName evidence="5">ATP:AMP phosphotransferase</fullName>
    </alternativeName>
    <alternativeName>
        <fullName evidence="5">Adenylate monophosphate kinase</fullName>
    </alternativeName>
</protein>
<evidence type="ECO:0000313" key="9">
    <source>
        <dbReference type="EMBL" id="GAA1715133.1"/>
    </source>
</evidence>
<comment type="function">
    <text evidence="5">Catalyzes the reversible transfer of the terminal phosphate group between ATP and AMP. Plays an important role in cellular energy homeostasis and in adenine nucleotide metabolism.</text>
</comment>
<dbReference type="SUPFAM" id="SSF52540">
    <property type="entry name" value="P-loop containing nucleoside triphosphate hydrolases"/>
    <property type="match status" value="1"/>
</dbReference>
<feature type="binding site" evidence="5">
    <location>
        <position position="119"/>
    </location>
    <ligand>
        <name>AMP</name>
        <dbReference type="ChEBI" id="CHEBI:456215"/>
    </ligand>
</feature>
<evidence type="ECO:0000256" key="6">
    <source>
        <dbReference type="RuleBase" id="RU003330"/>
    </source>
</evidence>
<dbReference type="EMBL" id="BAAAPM010000003">
    <property type="protein sequence ID" value="GAA1715133.1"/>
    <property type="molecule type" value="Genomic_DNA"/>
</dbReference>
<proteinExistence type="inferred from homology"/>
<feature type="binding site" evidence="5">
    <location>
        <position position="58"/>
    </location>
    <ligand>
        <name>AMP</name>
        <dbReference type="ChEBI" id="CHEBI:456215"/>
    </ligand>
</feature>
<dbReference type="Proteomes" id="UP001501138">
    <property type="component" value="Unassembled WGS sequence"/>
</dbReference>
<comment type="caution">
    <text evidence="5">Lacks conserved residue(s) required for the propagation of feature annotation.</text>
</comment>
<evidence type="ECO:0000256" key="1">
    <source>
        <dbReference type="ARBA" id="ARBA00022679"/>
    </source>
</evidence>
<dbReference type="NCBIfam" id="NF001381">
    <property type="entry name" value="PRK00279.1-3"/>
    <property type="match status" value="1"/>
</dbReference>
<dbReference type="NCBIfam" id="NF011100">
    <property type="entry name" value="PRK14527.1"/>
    <property type="match status" value="1"/>
</dbReference>
<comment type="catalytic activity">
    <reaction evidence="5 7">
        <text>AMP + ATP = 2 ADP</text>
        <dbReference type="Rhea" id="RHEA:12973"/>
        <dbReference type="ChEBI" id="CHEBI:30616"/>
        <dbReference type="ChEBI" id="CHEBI:456215"/>
        <dbReference type="ChEBI" id="CHEBI:456216"/>
        <dbReference type="EC" id="2.7.4.3"/>
    </reaction>
</comment>
<accession>A0ABP4V2F7</accession>
<evidence type="ECO:0000256" key="4">
    <source>
        <dbReference type="ARBA" id="ARBA00022777"/>
    </source>
</evidence>
<keyword evidence="3 5" id="KW-0547">Nucleotide-binding</keyword>
<feature type="binding site" evidence="5">
    <location>
        <position position="160"/>
    </location>
    <ligand>
        <name>AMP</name>
        <dbReference type="ChEBI" id="CHEBI:456215"/>
    </ligand>
</feature>
<keyword evidence="5" id="KW-0963">Cytoplasm</keyword>
<feature type="binding site" evidence="5">
    <location>
        <begin position="37"/>
        <end position="42"/>
    </location>
    <ligand>
        <name>ATP</name>
        <dbReference type="ChEBI" id="CHEBI:30616"/>
    </ligand>
</feature>
<dbReference type="PROSITE" id="PS00113">
    <property type="entry name" value="ADENYLATE_KINASE"/>
    <property type="match status" value="1"/>
</dbReference>
<dbReference type="NCBIfam" id="NF011104">
    <property type="entry name" value="PRK14531.1"/>
    <property type="match status" value="1"/>
</dbReference>
<feature type="binding site" evidence="5">
    <location>
        <begin position="112"/>
        <end position="115"/>
    </location>
    <ligand>
        <name>AMP</name>
        <dbReference type="ChEBI" id="CHEBI:456215"/>
    </ligand>
</feature>
<feature type="binding site" evidence="5">
    <location>
        <position position="63"/>
    </location>
    <ligand>
        <name>AMP</name>
        <dbReference type="ChEBI" id="CHEBI:456215"/>
    </ligand>
</feature>
<dbReference type="Pfam" id="PF00406">
    <property type="entry name" value="ADK"/>
    <property type="match status" value="1"/>
</dbReference>
<comment type="pathway">
    <text evidence="5">Purine metabolism; AMP biosynthesis via salvage pathway; AMP from ADP: step 1/1.</text>
</comment>
<keyword evidence="2 5" id="KW-0545">Nucleotide biosynthesis</keyword>
<feature type="binding site" evidence="5">
    <location>
        <position position="171"/>
    </location>
    <ligand>
        <name>AMP</name>
        <dbReference type="ChEBI" id="CHEBI:456215"/>
    </ligand>
</feature>
<feature type="binding site" evidence="5">
    <location>
        <position position="199"/>
    </location>
    <ligand>
        <name>ATP</name>
        <dbReference type="ChEBI" id="CHEBI:30616"/>
    </ligand>
</feature>
<keyword evidence="10" id="KW-1185">Reference proteome</keyword>
<comment type="similarity">
    <text evidence="5 6">Belongs to the adenylate kinase family.</text>
</comment>
<dbReference type="CDD" id="cd01428">
    <property type="entry name" value="ADK"/>
    <property type="match status" value="1"/>
</dbReference>
<dbReference type="InterPro" id="IPR033690">
    <property type="entry name" value="Adenylat_kinase_CS"/>
</dbReference>
<keyword evidence="1 5" id="KW-0808">Transferase</keyword>
<evidence type="ECO:0000256" key="3">
    <source>
        <dbReference type="ARBA" id="ARBA00022741"/>
    </source>
</evidence>
<dbReference type="NCBIfam" id="NF011105">
    <property type="entry name" value="PRK14532.1"/>
    <property type="match status" value="1"/>
</dbReference>
<sequence length="217" mass="23206">MTETPGGANAPTTRRELHGAPSSEARVTRLVIMGPQGAGKGTQAARLAELFDIPAISTGDIFRANIKGGTELGKLAQEYTAKGELVPDEVTDAMVRDRLSEDDAKGGFLLDGYPRNAHQVEALDGILADLGWQLDGVVELTADRDELLARISKRAELEGREDDTPDAIARRLDIYAEQTAPLTEAYGERGLLAKVDGIGEIDEVTERIVQALAAELG</sequence>
<evidence type="ECO:0000256" key="5">
    <source>
        <dbReference type="HAMAP-Rule" id="MF_00235"/>
    </source>
</evidence>
<evidence type="ECO:0000256" key="7">
    <source>
        <dbReference type="RuleBase" id="RU003331"/>
    </source>
</evidence>
<comment type="caution">
    <text evidence="9">The sequence shown here is derived from an EMBL/GenBank/DDBJ whole genome shotgun (WGS) entry which is preliminary data.</text>
</comment>
<dbReference type="PANTHER" id="PTHR23359">
    <property type="entry name" value="NUCLEOTIDE KINASE"/>
    <property type="match status" value="1"/>
</dbReference>
<dbReference type="InterPro" id="IPR027417">
    <property type="entry name" value="P-loop_NTPase"/>
</dbReference>
<keyword evidence="5 7" id="KW-0067">ATP-binding</keyword>
<dbReference type="GO" id="GO:0016301">
    <property type="term" value="F:kinase activity"/>
    <property type="evidence" value="ECO:0007669"/>
    <property type="project" value="UniProtKB-KW"/>
</dbReference>
<organism evidence="9 10">
    <name type="scientific">Isoptericola hypogeus</name>
    <dbReference type="NCBI Taxonomy" id="300179"/>
    <lineage>
        <taxon>Bacteria</taxon>
        <taxon>Bacillati</taxon>
        <taxon>Actinomycetota</taxon>
        <taxon>Actinomycetes</taxon>
        <taxon>Micrococcales</taxon>
        <taxon>Promicromonosporaceae</taxon>
        <taxon>Isoptericola</taxon>
    </lineage>
</organism>
<dbReference type="Gene3D" id="3.40.50.300">
    <property type="entry name" value="P-loop containing nucleotide triphosphate hydrolases"/>
    <property type="match status" value="1"/>
</dbReference>
<reference evidence="10" key="1">
    <citation type="journal article" date="2019" name="Int. J. Syst. Evol. Microbiol.">
        <title>The Global Catalogue of Microorganisms (GCM) 10K type strain sequencing project: providing services to taxonomists for standard genome sequencing and annotation.</title>
        <authorList>
            <consortium name="The Broad Institute Genomics Platform"/>
            <consortium name="The Broad Institute Genome Sequencing Center for Infectious Disease"/>
            <person name="Wu L."/>
            <person name="Ma J."/>
        </authorList>
    </citation>
    <scope>NUCLEOTIDE SEQUENCE [LARGE SCALE GENOMIC DNA]</scope>
    <source>
        <strain evidence="10">JCM 15589</strain>
    </source>
</reference>
<comment type="subunit">
    <text evidence="5 7">Monomer.</text>
</comment>
<keyword evidence="4 5" id="KW-0418">Kinase</keyword>
<evidence type="ECO:0000256" key="8">
    <source>
        <dbReference type="SAM" id="MobiDB-lite"/>
    </source>
</evidence>
<evidence type="ECO:0000256" key="2">
    <source>
        <dbReference type="ARBA" id="ARBA00022727"/>
    </source>
</evidence>
<dbReference type="InterPro" id="IPR000850">
    <property type="entry name" value="Adenylat/UMP-CMP_kin"/>
</dbReference>
<name>A0ABP4V2F7_9MICO</name>
<dbReference type="PRINTS" id="PR00094">
    <property type="entry name" value="ADENYLTKNASE"/>
</dbReference>
<gene>
    <name evidence="5" type="primary">adk</name>
    <name evidence="9" type="ORF">GCM10009809_09110</name>
</gene>
<feature type="binding site" evidence="5">
    <location>
        <position position="154"/>
    </location>
    <ligand>
        <name>ATP</name>
        <dbReference type="ChEBI" id="CHEBI:30616"/>
    </ligand>
</feature>
<dbReference type="HAMAP" id="MF_00235">
    <property type="entry name" value="Adenylate_kinase_Adk"/>
    <property type="match status" value="1"/>
</dbReference>